<dbReference type="InterPro" id="IPR036226">
    <property type="entry name" value="LipOase_C_sf"/>
</dbReference>
<dbReference type="EnsemblFungi" id="MAPG_08973T0">
    <property type="protein sequence ID" value="MAPG_08973T0"/>
    <property type="gene ID" value="MAPG_08973"/>
</dbReference>
<dbReference type="OMA" id="FHNYAYA"/>
<organism evidence="11 12">
    <name type="scientific">Magnaporthiopsis poae (strain ATCC 64411 / 73-15)</name>
    <name type="common">Kentucky bluegrass fungus</name>
    <name type="synonym">Magnaporthe poae</name>
    <dbReference type="NCBI Taxonomy" id="644358"/>
    <lineage>
        <taxon>Eukaryota</taxon>
        <taxon>Fungi</taxon>
        <taxon>Dikarya</taxon>
        <taxon>Ascomycota</taxon>
        <taxon>Pezizomycotina</taxon>
        <taxon>Sordariomycetes</taxon>
        <taxon>Sordariomycetidae</taxon>
        <taxon>Magnaporthales</taxon>
        <taxon>Magnaporthaceae</taxon>
        <taxon>Magnaporthiopsis</taxon>
    </lineage>
</organism>
<dbReference type="SUPFAM" id="SSF48484">
    <property type="entry name" value="Lipoxigenase"/>
    <property type="match status" value="1"/>
</dbReference>
<reference evidence="12" key="1">
    <citation type="submission" date="2010-05" db="EMBL/GenBank/DDBJ databases">
        <title>The genome sequence of Magnaporthe poae strain ATCC 64411.</title>
        <authorList>
            <person name="Ma L.-J."/>
            <person name="Dead R."/>
            <person name="Young S."/>
            <person name="Zeng Q."/>
            <person name="Koehrsen M."/>
            <person name="Alvarado L."/>
            <person name="Berlin A."/>
            <person name="Chapman S.B."/>
            <person name="Chen Z."/>
            <person name="Freedman E."/>
            <person name="Gellesch M."/>
            <person name="Goldberg J."/>
            <person name="Griggs A."/>
            <person name="Gujja S."/>
            <person name="Heilman E.R."/>
            <person name="Heiman D."/>
            <person name="Hepburn T."/>
            <person name="Howarth C."/>
            <person name="Jen D."/>
            <person name="Larson L."/>
            <person name="Mehta T."/>
            <person name="Neiman D."/>
            <person name="Pearson M."/>
            <person name="Roberts A."/>
            <person name="Saif S."/>
            <person name="Shea T."/>
            <person name="Shenoy N."/>
            <person name="Sisk P."/>
            <person name="Stolte C."/>
            <person name="Sykes S."/>
            <person name="Walk T."/>
            <person name="White J."/>
            <person name="Yandava C."/>
            <person name="Haas B."/>
            <person name="Nusbaum C."/>
            <person name="Birren B."/>
        </authorList>
    </citation>
    <scope>NUCLEOTIDE SEQUENCE [LARGE SCALE GENOMIC DNA]</scope>
    <source>
        <strain evidence="12">ATCC 64411 / 73-15</strain>
    </source>
</reference>
<dbReference type="STRING" id="644358.A0A0C4E8Q7"/>
<dbReference type="Pfam" id="PF00305">
    <property type="entry name" value="Lipoxygenase"/>
    <property type="match status" value="1"/>
</dbReference>
<dbReference type="EMBL" id="GL876974">
    <property type="protein sequence ID" value="KLU90006.1"/>
    <property type="molecule type" value="Genomic_DNA"/>
</dbReference>
<gene>
    <name evidence="10" type="ORF">MAPG_08973</name>
</gene>
<dbReference type="eggNOG" id="ENOG502QQSP">
    <property type="taxonomic scope" value="Eukaryota"/>
</dbReference>
<dbReference type="VEuPathDB" id="FungiDB:MAPG_08973"/>
<evidence type="ECO:0000256" key="8">
    <source>
        <dbReference type="ARBA" id="ARBA00023211"/>
    </source>
</evidence>
<sequence length="787" mass="87822">MAFAQPLILTPGMAIGGAELAPVVVPNPALEADEGEWPSDVEKVPIPFFDSGVFITELINNNMLPKKFHNGLTEDEKAASRSNPESMLDKAHHDKDAIKRLETGTYRGTQLALTKAYNLIETKYTSFMDTANFEPTVPSPLSLEQKRQFFKFTMPADQPSVTGNQTVDDADNYPPHLNLGAKQALAPDQPGGAAQNFGLSMGTGDIFNKMRLAQLSTLLPSVVPKSFLEGLEQDVVKGAAGAAAFLRFGSMGRPDKGETIADVENYNNAEHNKWWYQKDIFDLKNIGNLPDWYSDARFAQQFFTGGDPSTITKAGKWVQIFIDAATDPKDAAMKAKIQGRADSLYVQDYSYIRRISGYDDKAEMSSEPMLGGVKQDKRWSVASVCLLNLADNGKLEPLAIIIDWRGSVKDSVVIYNKELDVSQQKEDWPWRYAKTCVMASDWIRHNITVHLCRTHLIEESVIVAANRTLPQSHDVYQLLYPHWQKTLSLNAAARSTLVPLVIAPLMGMEAKNIYKYLMSEYRSFDFVGSYVPNDLAARGFPADTDGLNGHKYHNYAWARCIHSMWFKLRAYVSNMLELAYPEEPGSPTRDAQVQADQHVQDWSREMRSQTAADGSGAGITTFPELKTFGALVDAVTMCIHIASPQHTSVNYLQNFYQAFVINKPPALFRAPPQSRAELARYGEKDLVAALPMNHTHDWLMASHIPYLLSAKPGDKESLIIYAASKYHVYKLKTDPKDKAIADAAALFYKSLADSEQEFRRFGEDTDDHDTIVYDVLSPSWNAVSILI</sequence>
<dbReference type="InterPro" id="IPR013819">
    <property type="entry name" value="LipOase_C"/>
</dbReference>
<evidence type="ECO:0000256" key="1">
    <source>
        <dbReference type="ARBA" id="ARBA00000366"/>
    </source>
</evidence>
<name>A0A0C4E8Q7_MAGP6</name>
<evidence type="ECO:0000256" key="3">
    <source>
        <dbReference type="ARBA" id="ARBA00013178"/>
    </source>
</evidence>
<dbReference type="EC" id="1.13.11.45" evidence="3"/>
<dbReference type="GO" id="GO:0043651">
    <property type="term" value="P:linoleic acid metabolic process"/>
    <property type="evidence" value="ECO:0007669"/>
    <property type="project" value="UniProtKB-ARBA"/>
</dbReference>
<keyword evidence="8" id="KW-0464">Manganese</keyword>
<keyword evidence="5" id="KW-0479">Metal-binding</keyword>
<evidence type="ECO:0000256" key="2">
    <source>
        <dbReference type="ARBA" id="ARBA00001936"/>
    </source>
</evidence>
<keyword evidence="6" id="KW-0223">Dioxygenase</keyword>
<reference evidence="10" key="3">
    <citation type="submission" date="2011-03" db="EMBL/GenBank/DDBJ databases">
        <title>Annotation of Magnaporthe poae ATCC 64411.</title>
        <authorList>
            <person name="Ma L.-J."/>
            <person name="Dead R."/>
            <person name="Young S.K."/>
            <person name="Zeng Q."/>
            <person name="Gargeya S."/>
            <person name="Fitzgerald M."/>
            <person name="Haas B."/>
            <person name="Abouelleil A."/>
            <person name="Alvarado L."/>
            <person name="Arachchi H.M."/>
            <person name="Berlin A."/>
            <person name="Brown A."/>
            <person name="Chapman S.B."/>
            <person name="Chen Z."/>
            <person name="Dunbar C."/>
            <person name="Freedman E."/>
            <person name="Gearin G."/>
            <person name="Gellesch M."/>
            <person name="Goldberg J."/>
            <person name="Griggs A."/>
            <person name="Gujja S."/>
            <person name="Heiman D."/>
            <person name="Howarth C."/>
            <person name="Larson L."/>
            <person name="Lui A."/>
            <person name="MacDonald P.J.P."/>
            <person name="Mehta T."/>
            <person name="Montmayeur A."/>
            <person name="Murphy C."/>
            <person name="Neiman D."/>
            <person name="Pearson M."/>
            <person name="Priest M."/>
            <person name="Roberts A."/>
            <person name="Saif S."/>
            <person name="Shea T."/>
            <person name="Shenoy N."/>
            <person name="Sisk P."/>
            <person name="Stolte C."/>
            <person name="Sykes S."/>
            <person name="Yandava C."/>
            <person name="Wortman J."/>
            <person name="Nusbaum C."/>
            <person name="Birren B."/>
        </authorList>
    </citation>
    <scope>NUCLEOTIDE SEQUENCE</scope>
    <source>
        <strain evidence="10">ATCC 64411</strain>
    </source>
</reference>
<dbReference type="GO" id="GO:0050584">
    <property type="term" value="F:linoleate 11-lipoxygenase activity"/>
    <property type="evidence" value="ECO:0007669"/>
    <property type="project" value="UniProtKB-EC"/>
</dbReference>
<proteinExistence type="predicted"/>
<comment type="cofactor">
    <cofactor evidence="2">
        <name>Mn(2+)</name>
        <dbReference type="ChEBI" id="CHEBI:29035"/>
    </cofactor>
</comment>
<evidence type="ECO:0000313" key="11">
    <source>
        <dbReference type="EnsemblFungi" id="MAPG_08973T0"/>
    </source>
</evidence>
<evidence type="ECO:0000259" key="9">
    <source>
        <dbReference type="PROSITE" id="PS51393"/>
    </source>
</evidence>
<evidence type="ECO:0000256" key="5">
    <source>
        <dbReference type="ARBA" id="ARBA00022723"/>
    </source>
</evidence>
<comment type="catalytic activity">
    <reaction evidence="1">
        <text>(9Z,12Z)-octadecadienoate + O2 = (11S)-hydroperoxy-(9Z,12Z)-octadecadienoate</text>
        <dbReference type="Rhea" id="RHEA:18993"/>
        <dbReference type="ChEBI" id="CHEBI:15379"/>
        <dbReference type="ChEBI" id="CHEBI:30245"/>
        <dbReference type="ChEBI" id="CHEBI:57467"/>
        <dbReference type="EC" id="1.13.11.45"/>
    </reaction>
</comment>
<evidence type="ECO:0000313" key="12">
    <source>
        <dbReference type="Proteomes" id="UP000011715"/>
    </source>
</evidence>
<dbReference type="AlphaFoldDB" id="A0A0C4E8Q7"/>
<dbReference type="EMBL" id="ADBL01002193">
    <property type="status" value="NOT_ANNOTATED_CDS"/>
    <property type="molecule type" value="Genomic_DNA"/>
</dbReference>
<dbReference type="PANTHER" id="PTHR11771">
    <property type="entry name" value="LIPOXYGENASE"/>
    <property type="match status" value="1"/>
</dbReference>
<keyword evidence="12" id="KW-1185">Reference proteome</keyword>
<dbReference type="Gene3D" id="1.20.245.10">
    <property type="entry name" value="Lipoxygenase-1, Domain 5"/>
    <property type="match status" value="1"/>
</dbReference>
<reference evidence="11" key="4">
    <citation type="journal article" date="2015" name="G3 (Bethesda)">
        <title>Genome sequences of three phytopathogenic species of the Magnaporthaceae family of fungi.</title>
        <authorList>
            <person name="Okagaki L.H."/>
            <person name="Nunes C.C."/>
            <person name="Sailsbery J."/>
            <person name="Clay B."/>
            <person name="Brown D."/>
            <person name="John T."/>
            <person name="Oh Y."/>
            <person name="Young N."/>
            <person name="Fitzgerald M."/>
            <person name="Haas B.J."/>
            <person name="Zeng Q."/>
            <person name="Young S."/>
            <person name="Adiconis X."/>
            <person name="Fan L."/>
            <person name="Levin J.Z."/>
            <person name="Mitchell T.K."/>
            <person name="Okubara P.A."/>
            <person name="Farman M.L."/>
            <person name="Kohn L.M."/>
            <person name="Birren B."/>
            <person name="Ma L.-J."/>
            <person name="Dean R.A."/>
        </authorList>
    </citation>
    <scope>NUCLEOTIDE SEQUENCE</scope>
    <source>
        <strain evidence="11">ATCC 64411 / 73-15</strain>
    </source>
</reference>
<dbReference type="PROSITE" id="PS51393">
    <property type="entry name" value="LIPOXYGENASE_3"/>
    <property type="match status" value="1"/>
</dbReference>
<dbReference type="OrthoDB" id="407298at2759"/>
<evidence type="ECO:0000256" key="7">
    <source>
        <dbReference type="ARBA" id="ARBA00023002"/>
    </source>
</evidence>
<reference evidence="10" key="2">
    <citation type="submission" date="2010-05" db="EMBL/GenBank/DDBJ databases">
        <title>The Genome Sequence of Magnaporthe poae strain ATCC 64411.</title>
        <authorList>
            <consortium name="The Broad Institute Genome Sequencing Platform"/>
            <consortium name="Broad Institute Genome Sequencing Center for Infectious Disease"/>
            <person name="Ma L.-J."/>
            <person name="Dead R."/>
            <person name="Young S."/>
            <person name="Zeng Q."/>
            <person name="Koehrsen M."/>
            <person name="Alvarado L."/>
            <person name="Berlin A."/>
            <person name="Chapman S.B."/>
            <person name="Chen Z."/>
            <person name="Freedman E."/>
            <person name="Gellesch M."/>
            <person name="Goldberg J."/>
            <person name="Griggs A."/>
            <person name="Gujja S."/>
            <person name="Heilman E.R."/>
            <person name="Heiman D."/>
            <person name="Hepburn T."/>
            <person name="Howarth C."/>
            <person name="Jen D."/>
            <person name="Larson L."/>
            <person name="Mehta T."/>
            <person name="Neiman D."/>
            <person name="Pearson M."/>
            <person name="Roberts A."/>
            <person name="Saif S."/>
            <person name="Shea T."/>
            <person name="Shenoy N."/>
            <person name="Sisk P."/>
            <person name="Stolte C."/>
            <person name="Sykes S."/>
            <person name="Walk T."/>
            <person name="White J."/>
            <person name="Yandava C."/>
            <person name="Haas B."/>
            <person name="Nusbaum C."/>
            <person name="Birren B."/>
        </authorList>
    </citation>
    <scope>NUCLEOTIDE SEQUENCE</scope>
    <source>
        <strain evidence="10">ATCC 64411</strain>
    </source>
</reference>
<dbReference type="GO" id="GO:0046872">
    <property type="term" value="F:metal ion binding"/>
    <property type="evidence" value="ECO:0007669"/>
    <property type="project" value="UniProtKB-KW"/>
</dbReference>
<protein>
    <recommendedName>
        <fullName evidence="4">Manganese lipoxygenase</fullName>
        <ecNumber evidence="3">1.13.11.45</ecNumber>
    </recommendedName>
</protein>
<dbReference type="PRINTS" id="PR00087">
    <property type="entry name" value="LIPOXYGENASE"/>
</dbReference>
<reference evidence="11" key="5">
    <citation type="submission" date="2015-06" db="UniProtKB">
        <authorList>
            <consortium name="EnsemblFungi"/>
        </authorList>
    </citation>
    <scope>IDENTIFICATION</scope>
    <source>
        <strain evidence="11">ATCC 64411</strain>
    </source>
</reference>
<dbReference type="GO" id="GO:0034440">
    <property type="term" value="P:lipid oxidation"/>
    <property type="evidence" value="ECO:0007669"/>
    <property type="project" value="InterPro"/>
</dbReference>
<dbReference type="InterPro" id="IPR000907">
    <property type="entry name" value="LipOase"/>
</dbReference>
<evidence type="ECO:0000256" key="6">
    <source>
        <dbReference type="ARBA" id="ARBA00022964"/>
    </source>
</evidence>
<dbReference type="Proteomes" id="UP000011715">
    <property type="component" value="Unassembled WGS sequence"/>
</dbReference>
<accession>A0A0C4E8Q7</accession>
<evidence type="ECO:0000256" key="4">
    <source>
        <dbReference type="ARBA" id="ARBA00021175"/>
    </source>
</evidence>
<dbReference type="Gene3D" id="3.10.450.60">
    <property type="match status" value="1"/>
</dbReference>
<evidence type="ECO:0000313" key="10">
    <source>
        <dbReference type="EMBL" id="KLU90006.1"/>
    </source>
</evidence>
<keyword evidence="7" id="KW-0560">Oxidoreductase</keyword>
<feature type="domain" description="Lipoxygenase" evidence="9">
    <location>
        <begin position="292"/>
        <end position="785"/>
    </location>
</feature>